<evidence type="ECO:0000313" key="3">
    <source>
        <dbReference type="EMBL" id="SEA10021.1"/>
    </source>
</evidence>
<evidence type="ECO:0000313" key="4">
    <source>
        <dbReference type="Proteomes" id="UP000198846"/>
    </source>
</evidence>
<dbReference type="InterPro" id="IPR029033">
    <property type="entry name" value="His_PPase_superfam"/>
</dbReference>
<keyword evidence="1" id="KW-0378">Hydrolase</keyword>
<sequence length="181" mass="20757">MKNVLSILLLFIAFSCGKAQTKQEQEPPIKVEEKTSYYLIRHAEKDRTVDTNNPDLLKKGQERAQKWAEYFKTNGITFDAVYSTNYKRTKQTATPTAKQNKLDLIIYKPFKINLHEFKAKTKGQTVLIVGHSDTTPKFVNDLIGEDKYAPINDRVNSNLFVVTITGTEITSELLNIEHYKL</sequence>
<dbReference type="Pfam" id="PF00300">
    <property type="entry name" value="His_Phos_1"/>
    <property type="match status" value="1"/>
</dbReference>
<dbReference type="AlphaFoldDB" id="A0A1H3YFY9"/>
<dbReference type="InterPro" id="IPR013078">
    <property type="entry name" value="His_Pase_superF_clade-1"/>
</dbReference>
<organism evidence="3 4">
    <name type="scientific">Bizionia paragorgiae</name>
    <dbReference type="NCBI Taxonomy" id="283786"/>
    <lineage>
        <taxon>Bacteria</taxon>
        <taxon>Pseudomonadati</taxon>
        <taxon>Bacteroidota</taxon>
        <taxon>Flavobacteriia</taxon>
        <taxon>Flavobacteriales</taxon>
        <taxon>Flavobacteriaceae</taxon>
        <taxon>Bizionia</taxon>
    </lineage>
</organism>
<dbReference type="EMBL" id="FNQK01000006">
    <property type="protein sequence ID" value="SEA10021.1"/>
    <property type="molecule type" value="Genomic_DNA"/>
</dbReference>
<reference evidence="3 4" key="1">
    <citation type="submission" date="2016-10" db="EMBL/GenBank/DDBJ databases">
        <authorList>
            <person name="de Groot N.N."/>
        </authorList>
    </citation>
    <scope>NUCLEOTIDE SEQUENCE [LARGE SCALE GENOMIC DNA]</scope>
    <source>
        <strain evidence="3 4">DSM 23842</strain>
    </source>
</reference>
<gene>
    <name evidence="3" type="ORF">SAMN04487990_106167</name>
</gene>
<dbReference type="InterPro" id="IPR001261">
    <property type="entry name" value="ArgE/DapE_CS"/>
</dbReference>
<dbReference type="PROSITE" id="PS51257">
    <property type="entry name" value="PROKAR_LIPOPROTEIN"/>
    <property type="match status" value="1"/>
</dbReference>
<dbReference type="OrthoDB" id="3296006at2"/>
<proteinExistence type="predicted"/>
<feature type="signal peptide" evidence="2">
    <location>
        <begin position="1"/>
        <end position="21"/>
    </location>
</feature>
<dbReference type="STRING" id="283786.SAMN04487990_106167"/>
<feature type="chain" id="PRO_5011627674" evidence="2">
    <location>
        <begin position="22"/>
        <end position="181"/>
    </location>
</feature>
<keyword evidence="4" id="KW-1185">Reference proteome</keyword>
<dbReference type="Proteomes" id="UP000198846">
    <property type="component" value="Unassembled WGS sequence"/>
</dbReference>
<name>A0A1H3YFY9_BIZPA</name>
<keyword evidence="2" id="KW-0732">Signal</keyword>
<protein>
    <submittedName>
        <fullName evidence="3">Broad specificity phosphatase PhoE</fullName>
    </submittedName>
</protein>
<accession>A0A1H3YFY9</accession>
<dbReference type="PROSITE" id="PS00758">
    <property type="entry name" value="ARGE_DAPE_CPG2_1"/>
    <property type="match status" value="1"/>
</dbReference>
<evidence type="ECO:0000256" key="1">
    <source>
        <dbReference type="ARBA" id="ARBA00022801"/>
    </source>
</evidence>
<dbReference type="Gene3D" id="3.40.50.1240">
    <property type="entry name" value="Phosphoglycerate mutase-like"/>
    <property type="match status" value="1"/>
</dbReference>
<dbReference type="CDD" id="cd07067">
    <property type="entry name" value="HP_PGM_like"/>
    <property type="match status" value="1"/>
</dbReference>
<dbReference type="RefSeq" id="WP_092133298.1">
    <property type="nucleotide sequence ID" value="NZ_FNQK01000006.1"/>
</dbReference>
<dbReference type="SUPFAM" id="SSF53254">
    <property type="entry name" value="Phosphoglycerate mutase-like"/>
    <property type="match status" value="1"/>
</dbReference>
<evidence type="ECO:0000256" key="2">
    <source>
        <dbReference type="SAM" id="SignalP"/>
    </source>
</evidence>